<comment type="caution">
    <text evidence="1">The sequence shown here is derived from an EMBL/GenBank/DDBJ whole genome shotgun (WGS) entry which is preliminary data.</text>
</comment>
<name>A0ABP3T9A3_9SPHN</name>
<dbReference type="Proteomes" id="UP001500238">
    <property type="component" value="Unassembled WGS sequence"/>
</dbReference>
<reference evidence="2" key="1">
    <citation type="journal article" date="2019" name="Int. J. Syst. Evol. Microbiol.">
        <title>The Global Catalogue of Microorganisms (GCM) 10K type strain sequencing project: providing services to taxonomists for standard genome sequencing and annotation.</title>
        <authorList>
            <consortium name="The Broad Institute Genomics Platform"/>
            <consortium name="The Broad Institute Genome Sequencing Center for Infectious Disease"/>
            <person name="Wu L."/>
            <person name="Ma J."/>
        </authorList>
    </citation>
    <scope>NUCLEOTIDE SEQUENCE [LARGE SCALE GENOMIC DNA]</scope>
    <source>
        <strain evidence="2">JCM 14603</strain>
    </source>
</reference>
<protein>
    <recommendedName>
        <fullName evidence="3">Ribbon-helix-helix protein, CopG family</fullName>
    </recommendedName>
</protein>
<dbReference type="EMBL" id="BAAAES010000024">
    <property type="protein sequence ID" value="GAA0678454.1"/>
    <property type="molecule type" value="Genomic_DNA"/>
</dbReference>
<accession>A0ABP3T9A3</accession>
<evidence type="ECO:0008006" key="3">
    <source>
        <dbReference type="Google" id="ProtNLM"/>
    </source>
</evidence>
<sequence length="89" mass="9795">MYVPTMNAPASITAPLDAATLAMIEELARARGMTGEQFAAAAIRKAMEHDVEWRAFVQAGVDSADRGELITQEEMEAWFEERVAARRPA</sequence>
<organism evidence="1 2">
    <name type="scientific">Sphingomonas insulae</name>
    <dbReference type="NCBI Taxonomy" id="424800"/>
    <lineage>
        <taxon>Bacteria</taxon>
        <taxon>Pseudomonadati</taxon>
        <taxon>Pseudomonadota</taxon>
        <taxon>Alphaproteobacteria</taxon>
        <taxon>Sphingomonadales</taxon>
        <taxon>Sphingomonadaceae</taxon>
        <taxon>Sphingomonas</taxon>
    </lineage>
</organism>
<evidence type="ECO:0000313" key="2">
    <source>
        <dbReference type="Proteomes" id="UP001500238"/>
    </source>
</evidence>
<gene>
    <name evidence="1" type="ORF">GCM10009102_33710</name>
</gene>
<proteinExistence type="predicted"/>
<evidence type="ECO:0000313" key="1">
    <source>
        <dbReference type="EMBL" id="GAA0678454.1"/>
    </source>
</evidence>
<keyword evidence="2" id="KW-1185">Reference proteome</keyword>